<sequence length="141" mass="15612">MKGRKWVSLGAVGTLVTCLGCSGVLWSVFSSGFLGTDKDTDDFTPQQQRRLLDKHFPVQVPPSATDLRIRYQAFQDWRLDISFTLPPGDFEAYVAELPLHPQEPGSYAGRLVLGDGGFVADASTITVDPEARRVKLHAFTW</sequence>
<dbReference type="Proteomes" id="UP000518300">
    <property type="component" value="Unassembled WGS sequence"/>
</dbReference>
<evidence type="ECO:0000313" key="1">
    <source>
        <dbReference type="EMBL" id="NMO19613.1"/>
    </source>
</evidence>
<dbReference type="AlphaFoldDB" id="A0A848LPV8"/>
<proteinExistence type="predicted"/>
<dbReference type="RefSeq" id="WP_169348857.1">
    <property type="nucleotide sequence ID" value="NZ_JABBJJ010000195.1"/>
</dbReference>
<reference evidence="1 2" key="1">
    <citation type="submission" date="2020-04" db="EMBL/GenBank/DDBJ databases">
        <title>Draft genome of Pyxidicoccus fallax type strain.</title>
        <authorList>
            <person name="Whitworth D.E."/>
        </authorList>
    </citation>
    <scope>NUCLEOTIDE SEQUENCE [LARGE SCALE GENOMIC DNA]</scope>
    <source>
        <strain evidence="1 2">DSM 14698</strain>
    </source>
</reference>
<protein>
    <submittedName>
        <fullName evidence="1">Uncharacterized protein</fullName>
    </submittedName>
</protein>
<organism evidence="1 2">
    <name type="scientific">Pyxidicoccus fallax</name>
    <dbReference type="NCBI Taxonomy" id="394095"/>
    <lineage>
        <taxon>Bacteria</taxon>
        <taxon>Pseudomonadati</taxon>
        <taxon>Myxococcota</taxon>
        <taxon>Myxococcia</taxon>
        <taxon>Myxococcales</taxon>
        <taxon>Cystobacterineae</taxon>
        <taxon>Myxococcaceae</taxon>
        <taxon>Pyxidicoccus</taxon>
    </lineage>
</organism>
<gene>
    <name evidence="1" type="ORF">HG543_32765</name>
</gene>
<comment type="caution">
    <text evidence="1">The sequence shown here is derived from an EMBL/GenBank/DDBJ whole genome shotgun (WGS) entry which is preliminary data.</text>
</comment>
<evidence type="ECO:0000313" key="2">
    <source>
        <dbReference type="Proteomes" id="UP000518300"/>
    </source>
</evidence>
<accession>A0A848LPV8</accession>
<name>A0A848LPV8_9BACT</name>
<dbReference type="EMBL" id="JABBJJ010000195">
    <property type="protein sequence ID" value="NMO19613.1"/>
    <property type="molecule type" value="Genomic_DNA"/>
</dbReference>
<keyword evidence="2" id="KW-1185">Reference proteome</keyword>